<proteinExistence type="predicted"/>
<comment type="caution">
    <text evidence="1">The sequence shown here is derived from an EMBL/GenBank/DDBJ whole genome shotgun (WGS) entry which is preliminary data.</text>
</comment>
<dbReference type="EMBL" id="JAJAUY010000023">
    <property type="protein sequence ID" value="MCB5179493.1"/>
    <property type="molecule type" value="Genomic_DNA"/>
</dbReference>
<reference evidence="1 2" key="1">
    <citation type="submission" date="2021-10" db="EMBL/GenBank/DDBJ databases">
        <title>Streptomyces sp. strain SMC 277, a novel streptomycete isolated from soil.</title>
        <authorList>
            <person name="Chanama M."/>
        </authorList>
    </citation>
    <scope>NUCLEOTIDE SEQUENCE [LARGE SCALE GENOMIC DNA]</scope>
    <source>
        <strain evidence="1 2">SMC 277</strain>
    </source>
</reference>
<protein>
    <submittedName>
        <fullName evidence="1">Uncharacterized protein</fullName>
    </submittedName>
</protein>
<accession>A0ABS8B4J5</accession>
<name>A0ABS8B4J5_9ACTN</name>
<sequence length="59" mass="6224">MLTDREARGAVMLMERAGRGAAVAKEVQPGTWAVMLDGQDVSLEAGKLLIEARAAGQNI</sequence>
<evidence type="ECO:0000313" key="2">
    <source>
        <dbReference type="Proteomes" id="UP001199054"/>
    </source>
</evidence>
<organism evidence="1 2">
    <name type="scientific">Streptomyces antimicrobicus</name>
    <dbReference type="NCBI Taxonomy" id="2883108"/>
    <lineage>
        <taxon>Bacteria</taxon>
        <taxon>Bacillati</taxon>
        <taxon>Actinomycetota</taxon>
        <taxon>Actinomycetes</taxon>
        <taxon>Kitasatosporales</taxon>
        <taxon>Streptomycetaceae</taxon>
        <taxon>Streptomyces</taxon>
    </lineage>
</organism>
<gene>
    <name evidence="1" type="ORF">LG632_08840</name>
</gene>
<evidence type="ECO:0000313" key="1">
    <source>
        <dbReference type="EMBL" id="MCB5179493.1"/>
    </source>
</evidence>
<dbReference type="RefSeq" id="WP_226726314.1">
    <property type="nucleotide sequence ID" value="NZ_JAJAUY010000023.1"/>
</dbReference>
<keyword evidence="2" id="KW-1185">Reference proteome</keyword>
<dbReference type="Proteomes" id="UP001199054">
    <property type="component" value="Unassembled WGS sequence"/>
</dbReference>